<dbReference type="RefSeq" id="WP_046828819.1">
    <property type="nucleotide sequence ID" value="NZ_LBIA02000001.1"/>
</dbReference>
<evidence type="ECO:0000256" key="2">
    <source>
        <dbReference type="ARBA" id="ARBA00007441"/>
    </source>
</evidence>
<dbReference type="OrthoDB" id="9804020at2"/>
<dbReference type="InterPro" id="IPR015424">
    <property type="entry name" value="PyrdxlP-dep_Trfase"/>
</dbReference>
<dbReference type="InterPro" id="IPR015421">
    <property type="entry name" value="PyrdxlP-dep_Trfase_major"/>
</dbReference>
<proteinExistence type="inferred from homology"/>
<keyword evidence="5" id="KW-0808">Transferase</keyword>
<evidence type="ECO:0000259" key="7">
    <source>
        <dbReference type="Pfam" id="PF00155"/>
    </source>
</evidence>
<dbReference type="Proteomes" id="UP000034832">
    <property type="component" value="Unassembled WGS sequence"/>
</dbReference>
<reference evidence="8" key="1">
    <citation type="submission" date="2019-04" db="EMBL/GenBank/DDBJ databases">
        <title>Whole genome sequencing of cave bacteria.</title>
        <authorList>
            <person name="Gan H.M."/>
            <person name="Barton H."/>
            <person name="Savka M.A."/>
        </authorList>
    </citation>
    <scope>NUCLEOTIDE SEQUENCE [LARGE SCALE GENOMIC DNA]</scope>
    <source>
        <strain evidence="8">LC387</strain>
    </source>
</reference>
<dbReference type="InterPro" id="IPR050859">
    <property type="entry name" value="Class-I_PLP-dep_aminotransf"/>
</dbReference>
<evidence type="ECO:0000256" key="3">
    <source>
        <dbReference type="ARBA" id="ARBA00011738"/>
    </source>
</evidence>
<keyword evidence="9" id="KW-1185">Reference proteome</keyword>
<evidence type="ECO:0000313" key="8">
    <source>
        <dbReference type="EMBL" id="TKT70537.1"/>
    </source>
</evidence>
<dbReference type="Pfam" id="PF00155">
    <property type="entry name" value="Aminotran_1_2"/>
    <property type="match status" value="1"/>
</dbReference>
<comment type="caution">
    <text evidence="8">The sequence shown here is derived from an EMBL/GenBank/DDBJ whole genome shotgun (WGS) entry which is preliminary data.</text>
</comment>
<comment type="similarity">
    <text evidence="2">Belongs to the class-I pyridoxal-phosphate-dependent aminotransferase family.</text>
</comment>
<name>A0A4U6BK82_9BRAD</name>
<keyword evidence="4 8" id="KW-0032">Aminotransferase</keyword>
<dbReference type="Gene3D" id="3.40.640.10">
    <property type="entry name" value="Type I PLP-dependent aspartate aminotransferase-like (Major domain)"/>
    <property type="match status" value="1"/>
</dbReference>
<comment type="subunit">
    <text evidence="3">Homodimer.</text>
</comment>
<dbReference type="InterPro" id="IPR004839">
    <property type="entry name" value="Aminotransferase_I/II_large"/>
</dbReference>
<feature type="domain" description="Aminotransferase class I/classII large" evidence="7">
    <location>
        <begin position="74"/>
        <end position="392"/>
    </location>
</feature>
<evidence type="ECO:0000256" key="1">
    <source>
        <dbReference type="ARBA" id="ARBA00001933"/>
    </source>
</evidence>
<dbReference type="STRING" id="211460.YH63_15475"/>
<dbReference type="GO" id="GO:1901605">
    <property type="term" value="P:alpha-amino acid metabolic process"/>
    <property type="evidence" value="ECO:0007669"/>
    <property type="project" value="TreeGrafter"/>
</dbReference>
<protein>
    <submittedName>
        <fullName evidence="8">PLP-dependent aminotransferase family protein</fullName>
    </submittedName>
</protein>
<accession>A0A4U6BK82</accession>
<dbReference type="EMBL" id="LBIA02000001">
    <property type="protein sequence ID" value="TKT70537.1"/>
    <property type="molecule type" value="Genomic_DNA"/>
</dbReference>
<dbReference type="PANTHER" id="PTHR42790">
    <property type="entry name" value="AMINOTRANSFERASE"/>
    <property type="match status" value="1"/>
</dbReference>
<dbReference type="AlphaFoldDB" id="A0A4U6BK82"/>
<evidence type="ECO:0000256" key="6">
    <source>
        <dbReference type="ARBA" id="ARBA00022898"/>
    </source>
</evidence>
<comment type="cofactor">
    <cofactor evidence="1">
        <name>pyridoxal 5'-phosphate</name>
        <dbReference type="ChEBI" id="CHEBI:597326"/>
    </cofactor>
</comment>
<dbReference type="GO" id="GO:0008483">
    <property type="term" value="F:transaminase activity"/>
    <property type="evidence" value="ECO:0007669"/>
    <property type="project" value="UniProtKB-KW"/>
</dbReference>
<dbReference type="InterPro" id="IPR015422">
    <property type="entry name" value="PyrdxlP-dep_Trfase_small"/>
</dbReference>
<keyword evidence="6" id="KW-0663">Pyridoxal phosphate</keyword>
<evidence type="ECO:0000313" key="9">
    <source>
        <dbReference type="Proteomes" id="UP000034832"/>
    </source>
</evidence>
<dbReference type="SUPFAM" id="SSF53383">
    <property type="entry name" value="PLP-dependent transferases"/>
    <property type="match status" value="1"/>
</dbReference>
<sequence>MTAASGAFDFTPLLAKGLPPAAAKWNGFPKYNFVGGNNDADQVPVDRLLAASTAVLTREGATLATYGLNSGPLGYRPLREFLVGKLKRDAGITCTADEILITSGSLQGLDLVNGLLTSPGDTVLIEQECYQGSITRLVRRGVNIVGIPLDGDGMRVDAVASALADLKAKGIRPKYIYTIPTVQNPTGTIMSEQRRAELLKLSEDYGVPIFEDDCYADLIWNGQRPPALYAMSKAGGVIHIGSFSKSVAPALRVGYIVAPWEVLSRILPIKTDAGSGALEQMVLAEFCTAHFNDHVPKLARGLRLKLEAMMEALAEQFGTAAEFDDPPGGIFLWVKLPDNVDTLKLYQAALASGIAINPGTEWSVNAAHSKSRLRLCFASPSVQEIRDGVAALAEVCRKEFGVPSRSANVERAKG</sequence>
<gene>
    <name evidence="8" type="ORF">YH63_003420</name>
</gene>
<dbReference type="FunFam" id="3.40.640.10:FF:000053">
    <property type="entry name" value="Aminotransferase, class I"/>
    <property type="match status" value="1"/>
</dbReference>
<organism evidence="8 9">
    <name type="scientific">Afipia massiliensis</name>
    <dbReference type="NCBI Taxonomy" id="211460"/>
    <lineage>
        <taxon>Bacteria</taxon>
        <taxon>Pseudomonadati</taxon>
        <taxon>Pseudomonadota</taxon>
        <taxon>Alphaproteobacteria</taxon>
        <taxon>Hyphomicrobiales</taxon>
        <taxon>Nitrobacteraceae</taxon>
        <taxon>Afipia</taxon>
    </lineage>
</organism>
<evidence type="ECO:0000256" key="5">
    <source>
        <dbReference type="ARBA" id="ARBA00022679"/>
    </source>
</evidence>
<evidence type="ECO:0000256" key="4">
    <source>
        <dbReference type="ARBA" id="ARBA00022576"/>
    </source>
</evidence>
<dbReference type="Gene3D" id="3.90.1150.10">
    <property type="entry name" value="Aspartate Aminotransferase, domain 1"/>
    <property type="match status" value="1"/>
</dbReference>
<dbReference type="PANTHER" id="PTHR42790:SF19">
    <property type="entry name" value="KYNURENINE_ALPHA-AMINOADIPATE AMINOTRANSFERASE, MITOCHONDRIAL"/>
    <property type="match status" value="1"/>
</dbReference>
<dbReference type="GO" id="GO:0030170">
    <property type="term" value="F:pyridoxal phosphate binding"/>
    <property type="evidence" value="ECO:0007669"/>
    <property type="project" value="InterPro"/>
</dbReference>
<dbReference type="CDD" id="cd00609">
    <property type="entry name" value="AAT_like"/>
    <property type="match status" value="1"/>
</dbReference>